<comment type="function">
    <text evidence="7">Catalyzes the NADPH-dependent reduction of N-acetyl-5-glutamyl phosphate to yield N-acetyl-L-glutamate 5-semialdehyde.</text>
</comment>
<dbReference type="InterPro" id="IPR000534">
    <property type="entry name" value="Semialdehyde_DH_NAD-bd"/>
</dbReference>
<dbReference type="PANTHER" id="PTHR32338">
    <property type="entry name" value="N-ACETYL-GAMMA-GLUTAMYL-PHOSPHATE REDUCTASE, CHLOROPLASTIC-RELATED-RELATED"/>
    <property type="match status" value="1"/>
</dbReference>
<dbReference type="EC" id="1.2.1.38" evidence="7"/>
<proteinExistence type="inferred from homology"/>
<gene>
    <name evidence="7 10" type="primary">argC</name>
    <name evidence="10" type="ORF">GCM10007391_09510</name>
</gene>
<feature type="active site" evidence="7 8">
    <location>
        <position position="178"/>
    </location>
</feature>
<reference evidence="10" key="2">
    <citation type="submission" date="2020-09" db="EMBL/GenBank/DDBJ databases">
        <authorList>
            <person name="Sun Q."/>
            <person name="Kim S."/>
        </authorList>
    </citation>
    <scope>NUCLEOTIDE SEQUENCE</scope>
    <source>
        <strain evidence="10">KCTC 22164</strain>
    </source>
</reference>
<dbReference type="Pfam" id="PF22698">
    <property type="entry name" value="Semialdhyde_dhC_1"/>
    <property type="match status" value="1"/>
</dbReference>
<keyword evidence="11" id="KW-1185">Reference proteome</keyword>
<keyword evidence="2 7" id="KW-0055">Arginine biosynthesis</keyword>
<keyword evidence="7" id="KW-0963">Cytoplasm</keyword>
<dbReference type="AlphaFoldDB" id="A0A918JG01"/>
<evidence type="ECO:0000256" key="4">
    <source>
        <dbReference type="ARBA" id="ARBA00022857"/>
    </source>
</evidence>
<protein>
    <recommendedName>
        <fullName evidence="7">N-acetyl-gamma-glutamyl-phosphate reductase</fullName>
        <shortName evidence="7">AGPR</shortName>
        <ecNumber evidence="7">1.2.1.38</ecNumber>
    </recommendedName>
    <alternativeName>
        <fullName evidence="7">N-acetyl-glutamate semialdehyde dehydrogenase</fullName>
        <shortName evidence="7">NAGSA dehydrogenase</shortName>
    </alternativeName>
</protein>
<comment type="similarity">
    <text evidence="7">Belongs to the NAGSA dehydrogenase family. Type 1 subfamily.</text>
</comment>
<dbReference type="EMBL" id="BMXP01000002">
    <property type="protein sequence ID" value="GGW78959.1"/>
    <property type="molecule type" value="Genomic_DNA"/>
</dbReference>
<dbReference type="SUPFAM" id="SSF55347">
    <property type="entry name" value="Glyceraldehyde-3-phosphate dehydrogenase-like, C-terminal domain"/>
    <property type="match status" value="1"/>
</dbReference>
<dbReference type="PANTHER" id="PTHR32338:SF10">
    <property type="entry name" value="N-ACETYL-GAMMA-GLUTAMYL-PHOSPHATE REDUCTASE, CHLOROPLASTIC-RELATED"/>
    <property type="match status" value="1"/>
</dbReference>
<keyword evidence="3 7" id="KW-0028">Amino-acid biosynthesis</keyword>
<evidence type="ECO:0000256" key="7">
    <source>
        <dbReference type="HAMAP-Rule" id="MF_00150"/>
    </source>
</evidence>
<dbReference type="Pfam" id="PF01118">
    <property type="entry name" value="Semialdhyde_dh"/>
    <property type="match status" value="1"/>
</dbReference>
<dbReference type="GO" id="GO:0003942">
    <property type="term" value="F:N-acetyl-gamma-glutamyl-phosphate reductase activity"/>
    <property type="evidence" value="ECO:0007669"/>
    <property type="project" value="UniProtKB-UniRule"/>
</dbReference>
<dbReference type="CDD" id="cd17895">
    <property type="entry name" value="AGPR_1_N"/>
    <property type="match status" value="1"/>
</dbReference>
<keyword evidence="4 7" id="KW-0521">NADP</keyword>
<dbReference type="Gene3D" id="3.40.50.720">
    <property type="entry name" value="NAD(P)-binding Rossmann-like Domain"/>
    <property type="match status" value="1"/>
</dbReference>
<evidence type="ECO:0000259" key="9">
    <source>
        <dbReference type="SMART" id="SM00859"/>
    </source>
</evidence>
<dbReference type="InterPro" id="IPR050085">
    <property type="entry name" value="AGPR"/>
</dbReference>
<accession>A0A918JG01</accession>
<reference evidence="10" key="1">
    <citation type="journal article" date="2014" name="Int. J. Syst. Evol. Microbiol.">
        <title>Complete genome sequence of Corynebacterium casei LMG S-19264T (=DSM 44701T), isolated from a smear-ripened cheese.</title>
        <authorList>
            <consortium name="US DOE Joint Genome Institute (JGI-PGF)"/>
            <person name="Walter F."/>
            <person name="Albersmeier A."/>
            <person name="Kalinowski J."/>
            <person name="Ruckert C."/>
        </authorList>
    </citation>
    <scope>NUCLEOTIDE SEQUENCE</scope>
    <source>
        <strain evidence="10">KCTC 22164</strain>
    </source>
</reference>
<dbReference type="HAMAP" id="MF_00150">
    <property type="entry name" value="ArgC_type1"/>
    <property type="match status" value="1"/>
</dbReference>
<keyword evidence="5 7" id="KW-0560">Oxidoreductase</keyword>
<dbReference type="InterPro" id="IPR036291">
    <property type="entry name" value="NAD(P)-bd_dom_sf"/>
</dbReference>
<dbReference type="InterPro" id="IPR058924">
    <property type="entry name" value="AGPR_dimerisation_dom"/>
</dbReference>
<evidence type="ECO:0000256" key="2">
    <source>
        <dbReference type="ARBA" id="ARBA00022571"/>
    </source>
</evidence>
<dbReference type="SUPFAM" id="SSF51735">
    <property type="entry name" value="NAD(P)-binding Rossmann-fold domains"/>
    <property type="match status" value="1"/>
</dbReference>
<dbReference type="Gene3D" id="3.30.360.10">
    <property type="entry name" value="Dihydrodipicolinate Reductase, domain 2"/>
    <property type="match status" value="1"/>
</dbReference>
<comment type="pathway">
    <text evidence="1 7">Amino-acid biosynthesis; L-arginine biosynthesis; N(2)-acetyl-L-ornithine from L-glutamate: step 3/4.</text>
</comment>
<organism evidence="10 11">
    <name type="scientific">Alteromonas halophila</name>
    <dbReference type="NCBI Taxonomy" id="516698"/>
    <lineage>
        <taxon>Bacteria</taxon>
        <taxon>Pseudomonadati</taxon>
        <taxon>Pseudomonadota</taxon>
        <taxon>Gammaproteobacteria</taxon>
        <taxon>Alteromonadales</taxon>
        <taxon>Alteromonadaceae</taxon>
        <taxon>Alteromonas/Salinimonas group</taxon>
        <taxon>Alteromonas</taxon>
    </lineage>
</organism>
<evidence type="ECO:0000256" key="1">
    <source>
        <dbReference type="ARBA" id="ARBA00004862"/>
    </source>
</evidence>
<evidence type="ECO:0000256" key="3">
    <source>
        <dbReference type="ARBA" id="ARBA00022605"/>
    </source>
</evidence>
<sequence length="360" mass="39003">MPVMALITRVKSGFFSDLTHSYTMNQVAIIGASGYTGAQLVQLVDQHPSLTLSHVCVSASSADANKPLSAIHGQLAHLDYQLSPVDDEMLDTLCNDVSMIFLATPHEVSHDWMPRLMAGTARVFDLSGAFRLKDEAIFSRFYGFEHRHATLLSNAVYGLAEWYAEDISNASLVAVPGCYPTASLSALKPLINNTLVDTQHYPVINAVSGVTGAGRKASLTNSFCEVSLSAYGILSHRHTPEISAYLGTPVIFTPHLGNFKRGILATVTVKLNAGVSHDEVNDAFYQAYADSPLVRLRQHSPKLDDVVKTPFVDLYWQYDPASGYVVVTAAIDNLMKGAASQAIQCANLTCGWPQQTGLLL</sequence>
<dbReference type="GO" id="GO:0051287">
    <property type="term" value="F:NAD binding"/>
    <property type="evidence" value="ECO:0007669"/>
    <property type="project" value="InterPro"/>
</dbReference>
<dbReference type="GO" id="GO:0070401">
    <property type="term" value="F:NADP+ binding"/>
    <property type="evidence" value="ECO:0007669"/>
    <property type="project" value="InterPro"/>
</dbReference>
<evidence type="ECO:0000256" key="8">
    <source>
        <dbReference type="PROSITE-ProRule" id="PRU10010"/>
    </source>
</evidence>
<dbReference type="CDD" id="cd23934">
    <property type="entry name" value="AGPR_1_C"/>
    <property type="match status" value="1"/>
</dbReference>
<dbReference type="GO" id="GO:0006526">
    <property type="term" value="P:L-arginine biosynthetic process"/>
    <property type="evidence" value="ECO:0007669"/>
    <property type="project" value="UniProtKB-UniRule"/>
</dbReference>
<dbReference type="InterPro" id="IPR000706">
    <property type="entry name" value="AGPR_type-1"/>
</dbReference>
<evidence type="ECO:0000256" key="5">
    <source>
        <dbReference type="ARBA" id="ARBA00023002"/>
    </source>
</evidence>
<comment type="subcellular location">
    <subcellularLocation>
        <location evidence="7">Cytoplasm</location>
    </subcellularLocation>
</comment>
<dbReference type="PROSITE" id="PS01224">
    <property type="entry name" value="ARGC"/>
    <property type="match status" value="1"/>
</dbReference>
<dbReference type="GO" id="GO:0005737">
    <property type="term" value="C:cytoplasm"/>
    <property type="evidence" value="ECO:0007669"/>
    <property type="project" value="UniProtKB-SubCell"/>
</dbReference>
<evidence type="ECO:0000313" key="11">
    <source>
        <dbReference type="Proteomes" id="UP000631300"/>
    </source>
</evidence>
<dbReference type="SMART" id="SM00859">
    <property type="entry name" value="Semialdhyde_dh"/>
    <property type="match status" value="1"/>
</dbReference>
<comment type="catalytic activity">
    <reaction evidence="6 7">
        <text>N-acetyl-L-glutamate 5-semialdehyde + phosphate + NADP(+) = N-acetyl-L-glutamyl 5-phosphate + NADPH + H(+)</text>
        <dbReference type="Rhea" id="RHEA:21588"/>
        <dbReference type="ChEBI" id="CHEBI:15378"/>
        <dbReference type="ChEBI" id="CHEBI:29123"/>
        <dbReference type="ChEBI" id="CHEBI:43474"/>
        <dbReference type="ChEBI" id="CHEBI:57783"/>
        <dbReference type="ChEBI" id="CHEBI:57936"/>
        <dbReference type="ChEBI" id="CHEBI:58349"/>
        <dbReference type="EC" id="1.2.1.38"/>
    </reaction>
</comment>
<feature type="domain" description="Semialdehyde dehydrogenase NAD-binding" evidence="9">
    <location>
        <begin position="26"/>
        <end position="170"/>
    </location>
</feature>
<dbReference type="InterPro" id="IPR023013">
    <property type="entry name" value="AGPR_AS"/>
</dbReference>
<dbReference type="FunFam" id="3.30.360.10:FF:000014">
    <property type="entry name" value="N-acetyl-gamma-glutamyl-phosphate reductase"/>
    <property type="match status" value="1"/>
</dbReference>
<comment type="caution">
    <text evidence="10">The sequence shown here is derived from an EMBL/GenBank/DDBJ whole genome shotgun (WGS) entry which is preliminary data.</text>
</comment>
<dbReference type="NCBIfam" id="TIGR01850">
    <property type="entry name" value="argC"/>
    <property type="match status" value="1"/>
</dbReference>
<evidence type="ECO:0000256" key="6">
    <source>
        <dbReference type="ARBA" id="ARBA00050557"/>
    </source>
</evidence>
<evidence type="ECO:0000313" key="10">
    <source>
        <dbReference type="EMBL" id="GGW78959.1"/>
    </source>
</evidence>
<name>A0A918JG01_9ALTE</name>
<dbReference type="Proteomes" id="UP000631300">
    <property type="component" value="Unassembled WGS sequence"/>
</dbReference>